<feature type="region of interest" description="Disordered" evidence="1">
    <location>
        <begin position="133"/>
        <end position="158"/>
    </location>
</feature>
<evidence type="ECO:0000256" key="1">
    <source>
        <dbReference type="SAM" id="MobiDB-lite"/>
    </source>
</evidence>
<dbReference type="AlphaFoldDB" id="A0A9Q0RR70"/>
<keyword evidence="3" id="KW-1185">Reference proteome</keyword>
<proteinExistence type="predicted"/>
<evidence type="ECO:0000313" key="3">
    <source>
        <dbReference type="Proteomes" id="UP001142055"/>
    </source>
</evidence>
<reference evidence="2" key="1">
    <citation type="submission" date="2022-12" db="EMBL/GenBank/DDBJ databases">
        <title>Genome assemblies of Blomia tropicalis.</title>
        <authorList>
            <person name="Cui Y."/>
        </authorList>
    </citation>
    <scope>NUCLEOTIDE SEQUENCE</scope>
    <source>
        <tissue evidence="2">Adult mites</tissue>
    </source>
</reference>
<organism evidence="2 3">
    <name type="scientific">Blomia tropicalis</name>
    <name type="common">Mite</name>
    <dbReference type="NCBI Taxonomy" id="40697"/>
    <lineage>
        <taxon>Eukaryota</taxon>
        <taxon>Metazoa</taxon>
        <taxon>Ecdysozoa</taxon>
        <taxon>Arthropoda</taxon>
        <taxon>Chelicerata</taxon>
        <taxon>Arachnida</taxon>
        <taxon>Acari</taxon>
        <taxon>Acariformes</taxon>
        <taxon>Sarcoptiformes</taxon>
        <taxon>Astigmata</taxon>
        <taxon>Glycyphagoidea</taxon>
        <taxon>Echimyopodidae</taxon>
        <taxon>Blomia</taxon>
    </lineage>
</organism>
<gene>
    <name evidence="2" type="ORF">RDWZM_003763</name>
</gene>
<sequence length="167" mass="19338">MPNIFGQSNWLREKQQRINNNFRPCPRPQSKRSPMPYAEPQFMMQADSVPRPNGPPIGHMYMEEFISNQNVPLQQEQERLNWNVDQSGPSINAIHEHQSPRDEPIQQINYDEEEENDEANRIQIAQGVTDHYVGSQHTGNEQNLSTKSPARKSLHTARTIEQAHVPY</sequence>
<feature type="compositionally biased region" description="Polar residues" evidence="1">
    <location>
        <begin position="135"/>
        <end position="148"/>
    </location>
</feature>
<accession>A0A9Q0RR70</accession>
<protein>
    <submittedName>
        <fullName evidence="2">Uncharacterized protein</fullName>
    </submittedName>
</protein>
<comment type="caution">
    <text evidence="2">The sequence shown here is derived from an EMBL/GenBank/DDBJ whole genome shotgun (WGS) entry which is preliminary data.</text>
</comment>
<name>A0A9Q0RR70_BLOTA</name>
<dbReference type="EMBL" id="JAPWDV010000001">
    <property type="protein sequence ID" value="KAJ6225218.1"/>
    <property type="molecule type" value="Genomic_DNA"/>
</dbReference>
<evidence type="ECO:0000313" key="2">
    <source>
        <dbReference type="EMBL" id="KAJ6225218.1"/>
    </source>
</evidence>
<dbReference type="Proteomes" id="UP001142055">
    <property type="component" value="Chromosome 1"/>
</dbReference>